<comment type="caution">
    <text evidence="1">The sequence shown here is derived from an EMBL/GenBank/DDBJ whole genome shotgun (WGS) entry which is preliminary data.</text>
</comment>
<reference evidence="1 2" key="1">
    <citation type="submission" date="2017-06" db="EMBL/GenBank/DDBJ databases">
        <title>Draft genome sequence of anaerobic fermentative bacterium Anaeromicrobium sediminis DY2726D isolated from West Pacific Ocean sediments.</title>
        <authorList>
            <person name="Zeng X."/>
        </authorList>
    </citation>
    <scope>NUCLEOTIDE SEQUENCE [LARGE SCALE GENOMIC DNA]</scope>
    <source>
        <strain evidence="1 2">DY2726D</strain>
    </source>
</reference>
<evidence type="ECO:0000313" key="2">
    <source>
        <dbReference type="Proteomes" id="UP000216024"/>
    </source>
</evidence>
<dbReference type="EMBL" id="NIBG01000022">
    <property type="protein sequence ID" value="PAB57858.1"/>
    <property type="molecule type" value="Genomic_DNA"/>
</dbReference>
<dbReference type="RefSeq" id="WP_095135083.1">
    <property type="nucleotide sequence ID" value="NZ_NIBG01000022.1"/>
</dbReference>
<proteinExistence type="predicted"/>
<dbReference type="OrthoDB" id="1711146at2"/>
<accession>A0A267MG21</accession>
<keyword evidence="2" id="KW-1185">Reference proteome</keyword>
<dbReference type="Proteomes" id="UP000216024">
    <property type="component" value="Unassembled WGS sequence"/>
</dbReference>
<name>A0A267MG21_9FIRM</name>
<sequence>MDNNKIKNDTTVNVVQLENNINITSKNVAAGTKGAYCTFEGSQYGVGSTLEKPDGTRLVCTEDGSWQYS</sequence>
<organism evidence="1 2">
    <name type="scientific">Anaeromicrobium sediminis</name>
    <dbReference type="NCBI Taxonomy" id="1478221"/>
    <lineage>
        <taxon>Bacteria</taxon>
        <taxon>Bacillati</taxon>
        <taxon>Bacillota</taxon>
        <taxon>Clostridia</taxon>
        <taxon>Peptostreptococcales</taxon>
        <taxon>Thermotaleaceae</taxon>
        <taxon>Anaeromicrobium</taxon>
    </lineage>
</organism>
<dbReference type="AlphaFoldDB" id="A0A267MG21"/>
<gene>
    <name evidence="1" type="ORF">CCE28_17825</name>
</gene>
<protein>
    <submittedName>
        <fullName evidence="1">Uncharacterized protein</fullName>
    </submittedName>
</protein>
<evidence type="ECO:0000313" key="1">
    <source>
        <dbReference type="EMBL" id="PAB57858.1"/>
    </source>
</evidence>